<dbReference type="PANTHER" id="PTHR30492:SF0">
    <property type="entry name" value="METHYLGLYOXAL SYNTHASE"/>
    <property type="match status" value="1"/>
</dbReference>
<keyword evidence="5" id="KW-1185">Reference proteome</keyword>
<accession>A0AAD8YIU4</accession>
<dbReference type="Gene3D" id="1.10.238.10">
    <property type="entry name" value="EF-hand"/>
    <property type="match status" value="1"/>
</dbReference>
<feature type="domain" description="MGS-like" evidence="3">
    <location>
        <begin position="113"/>
        <end position="292"/>
    </location>
</feature>
<dbReference type="InterPro" id="IPR004363">
    <property type="entry name" value="Methylgl_synth"/>
</dbReference>
<feature type="domain" description="EF-hand" evidence="2">
    <location>
        <begin position="55"/>
        <end position="90"/>
    </location>
</feature>
<dbReference type="GO" id="GO:0005829">
    <property type="term" value="C:cytosol"/>
    <property type="evidence" value="ECO:0007669"/>
    <property type="project" value="TreeGrafter"/>
</dbReference>
<dbReference type="PROSITE" id="PS00018">
    <property type="entry name" value="EF_HAND_1"/>
    <property type="match status" value="1"/>
</dbReference>
<dbReference type="Proteomes" id="UP001224775">
    <property type="component" value="Unassembled WGS sequence"/>
</dbReference>
<dbReference type="GO" id="GO:0008929">
    <property type="term" value="F:methylglyoxal synthase activity"/>
    <property type="evidence" value="ECO:0007669"/>
    <property type="project" value="UniProtKB-EC"/>
</dbReference>
<dbReference type="GO" id="GO:0019242">
    <property type="term" value="P:methylglyoxal biosynthetic process"/>
    <property type="evidence" value="ECO:0007669"/>
    <property type="project" value="InterPro"/>
</dbReference>
<dbReference type="EMBL" id="JATAAI010000004">
    <property type="protein sequence ID" value="KAK1746092.1"/>
    <property type="molecule type" value="Genomic_DNA"/>
</dbReference>
<evidence type="ECO:0000256" key="1">
    <source>
        <dbReference type="ARBA" id="ARBA00022837"/>
    </source>
</evidence>
<reference evidence="4" key="1">
    <citation type="submission" date="2023-06" db="EMBL/GenBank/DDBJ databases">
        <title>Survivors Of The Sea: Transcriptome response of Skeletonema marinoi to long-term dormancy.</title>
        <authorList>
            <person name="Pinder M.I.M."/>
            <person name="Kourtchenko O."/>
            <person name="Robertson E.K."/>
            <person name="Larsson T."/>
            <person name="Maumus F."/>
            <person name="Osuna-Cruz C.M."/>
            <person name="Vancaester E."/>
            <person name="Stenow R."/>
            <person name="Vandepoele K."/>
            <person name="Ploug H."/>
            <person name="Bruchert V."/>
            <person name="Godhe A."/>
            <person name="Topel M."/>
        </authorList>
    </citation>
    <scope>NUCLEOTIDE SEQUENCE</scope>
    <source>
        <strain evidence="4">R05AC</strain>
    </source>
</reference>
<dbReference type="PANTHER" id="PTHR30492">
    <property type="entry name" value="METHYLGLYOXAL SYNTHASE"/>
    <property type="match status" value="1"/>
</dbReference>
<proteinExistence type="predicted"/>
<evidence type="ECO:0000313" key="5">
    <source>
        <dbReference type="Proteomes" id="UP001224775"/>
    </source>
</evidence>
<evidence type="ECO:0000259" key="2">
    <source>
        <dbReference type="PROSITE" id="PS50222"/>
    </source>
</evidence>
<comment type="caution">
    <text evidence="4">The sequence shown here is derived from an EMBL/GenBank/DDBJ whole genome shotgun (WGS) entry which is preliminary data.</text>
</comment>
<dbReference type="InterPro" id="IPR002048">
    <property type="entry name" value="EF_hand_dom"/>
</dbReference>
<dbReference type="SUPFAM" id="SSF47473">
    <property type="entry name" value="EF-hand"/>
    <property type="match status" value="1"/>
</dbReference>
<dbReference type="Pfam" id="PF13202">
    <property type="entry name" value="EF-hand_5"/>
    <property type="match status" value="2"/>
</dbReference>
<name>A0AAD8YIU4_9STRA</name>
<dbReference type="SMART" id="SM00054">
    <property type="entry name" value="EFh"/>
    <property type="match status" value="2"/>
</dbReference>
<gene>
    <name evidence="4" type="ORF">QTG54_002699</name>
</gene>
<sequence>MKYSTVATDSLQKLVDVATKRWISISCLFDQADVDRSGDVTKEEMKDLLDQMHLSNSVNFDEIWDALDKDKSGEVTREEWDECFSAVAVAVAVVPSSDSTSNTFVSWRIKPSYRADVPGGLVALVAHNKMKAQMASFVGQNLEFFKHCRIITTGSTGKILEDSLGLCVYQKVSSGPLGGIKKSELLSLEHQHIDIDITSNSSSSTLTLGHVSAIFFFKDPLSAHQHAADIEALTRICDVHNVAYATNSASGKSLVTAMAFLGLGFGSSEESVTVKEYKAEQAQVIRRLSVIS</sequence>
<dbReference type="GO" id="GO:0005509">
    <property type="term" value="F:calcium ion binding"/>
    <property type="evidence" value="ECO:0007669"/>
    <property type="project" value="InterPro"/>
</dbReference>
<dbReference type="SUPFAM" id="SSF52335">
    <property type="entry name" value="Methylglyoxal synthase-like"/>
    <property type="match status" value="1"/>
</dbReference>
<dbReference type="PROSITE" id="PS50222">
    <property type="entry name" value="EF_HAND_2"/>
    <property type="match status" value="1"/>
</dbReference>
<dbReference type="EC" id="4.2.3.3" evidence="4"/>
<dbReference type="InterPro" id="IPR011992">
    <property type="entry name" value="EF-hand-dom_pair"/>
</dbReference>
<dbReference type="Gene3D" id="3.40.50.1380">
    <property type="entry name" value="Methylglyoxal synthase-like domain"/>
    <property type="match status" value="1"/>
</dbReference>
<evidence type="ECO:0000259" key="3">
    <source>
        <dbReference type="PROSITE" id="PS51855"/>
    </source>
</evidence>
<dbReference type="AlphaFoldDB" id="A0AAD8YIU4"/>
<dbReference type="PROSITE" id="PS51855">
    <property type="entry name" value="MGS"/>
    <property type="match status" value="1"/>
</dbReference>
<keyword evidence="1" id="KW-0106">Calcium</keyword>
<dbReference type="InterPro" id="IPR036914">
    <property type="entry name" value="MGS-like_dom_sf"/>
</dbReference>
<keyword evidence="4" id="KW-0456">Lyase</keyword>
<dbReference type="InterPro" id="IPR011607">
    <property type="entry name" value="MGS-like_dom"/>
</dbReference>
<dbReference type="InterPro" id="IPR018247">
    <property type="entry name" value="EF_Hand_1_Ca_BS"/>
</dbReference>
<protein>
    <submittedName>
        <fullName evidence="4">Methylglyoxal synthase</fullName>
        <ecNumber evidence="4">4.2.3.3</ecNumber>
    </submittedName>
</protein>
<organism evidence="4 5">
    <name type="scientific">Skeletonema marinoi</name>
    <dbReference type="NCBI Taxonomy" id="267567"/>
    <lineage>
        <taxon>Eukaryota</taxon>
        <taxon>Sar</taxon>
        <taxon>Stramenopiles</taxon>
        <taxon>Ochrophyta</taxon>
        <taxon>Bacillariophyta</taxon>
        <taxon>Coscinodiscophyceae</taxon>
        <taxon>Thalassiosirophycidae</taxon>
        <taxon>Thalassiosirales</taxon>
        <taxon>Skeletonemataceae</taxon>
        <taxon>Skeletonema</taxon>
        <taxon>Skeletonema marinoi-dohrnii complex</taxon>
    </lineage>
</organism>
<evidence type="ECO:0000313" key="4">
    <source>
        <dbReference type="EMBL" id="KAK1746092.1"/>
    </source>
</evidence>